<evidence type="ECO:0000313" key="3">
    <source>
        <dbReference type="EMBL" id="TVU05239.1"/>
    </source>
</evidence>
<organism evidence="3 4">
    <name type="scientific">Eragrostis curvula</name>
    <name type="common">weeping love grass</name>
    <dbReference type="NCBI Taxonomy" id="38414"/>
    <lineage>
        <taxon>Eukaryota</taxon>
        <taxon>Viridiplantae</taxon>
        <taxon>Streptophyta</taxon>
        <taxon>Embryophyta</taxon>
        <taxon>Tracheophyta</taxon>
        <taxon>Spermatophyta</taxon>
        <taxon>Magnoliopsida</taxon>
        <taxon>Liliopsida</taxon>
        <taxon>Poales</taxon>
        <taxon>Poaceae</taxon>
        <taxon>PACMAD clade</taxon>
        <taxon>Chloridoideae</taxon>
        <taxon>Eragrostideae</taxon>
        <taxon>Eragrostidinae</taxon>
        <taxon>Eragrostis</taxon>
    </lineage>
</organism>
<dbReference type="Proteomes" id="UP000324897">
    <property type="component" value="Unassembled WGS sequence"/>
</dbReference>
<protein>
    <submittedName>
        <fullName evidence="3">Uncharacterized protein</fullName>
    </submittedName>
</protein>
<dbReference type="AlphaFoldDB" id="A0A5J9T1G1"/>
<feature type="non-terminal residue" evidence="3">
    <location>
        <position position="1"/>
    </location>
</feature>
<name>A0A5J9T1G1_9POAL</name>
<evidence type="ECO:0000313" key="4">
    <source>
        <dbReference type="Proteomes" id="UP000324897"/>
    </source>
</evidence>
<feature type="compositionally biased region" description="Pro residues" evidence="1">
    <location>
        <begin position="104"/>
        <end position="117"/>
    </location>
</feature>
<reference evidence="3 4" key="1">
    <citation type="journal article" date="2019" name="Sci. Rep.">
        <title>A high-quality genome of Eragrostis curvula grass provides insights into Poaceae evolution and supports new strategies to enhance forage quality.</title>
        <authorList>
            <person name="Carballo J."/>
            <person name="Santos B.A.C.M."/>
            <person name="Zappacosta D."/>
            <person name="Garbus I."/>
            <person name="Selva J.P."/>
            <person name="Gallo C.A."/>
            <person name="Diaz A."/>
            <person name="Albertini E."/>
            <person name="Caccamo M."/>
            <person name="Echenique V."/>
        </authorList>
    </citation>
    <scope>NUCLEOTIDE SEQUENCE [LARGE SCALE GENOMIC DNA]</scope>
    <source>
        <strain evidence="4">cv. Victoria</strain>
        <tissue evidence="3">Leaf</tissue>
    </source>
</reference>
<evidence type="ECO:0000256" key="2">
    <source>
        <dbReference type="SAM" id="SignalP"/>
    </source>
</evidence>
<gene>
    <name evidence="3" type="ORF">EJB05_48397</name>
</gene>
<comment type="caution">
    <text evidence="3">The sequence shown here is derived from an EMBL/GenBank/DDBJ whole genome shotgun (WGS) entry which is preliminary data.</text>
</comment>
<accession>A0A5J9T1G1</accession>
<feature type="compositionally biased region" description="Low complexity" evidence="1">
    <location>
        <begin position="126"/>
        <end position="141"/>
    </location>
</feature>
<dbReference type="Gramene" id="TVU05239">
    <property type="protein sequence ID" value="TVU05239"/>
    <property type="gene ID" value="EJB05_48397"/>
</dbReference>
<proteinExistence type="predicted"/>
<dbReference type="EMBL" id="RWGY01000051">
    <property type="protein sequence ID" value="TVU05239.1"/>
    <property type="molecule type" value="Genomic_DNA"/>
</dbReference>
<keyword evidence="2" id="KW-0732">Signal</keyword>
<feature type="signal peptide" evidence="2">
    <location>
        <begin position="1"/>
        <end position="29"/>
    </location>
</feature>
<feature type="region of interest" description="Disordered" evidence="1">
    <location>
        <begin position="60"/>
        <end position="149"/>
    </location>
</feature>
<evidence type="ECO:0000256" key="1">
    <source>
        <dbReference type="SAM" id="MobiDB-lite"/>
    </source>
</evidence>
<keyword evidence="4" id="KW-1185">Reference proteome</keyword>
<sequence>MVFGLLSLPAASPAAFSLVFLFLVSAAAGAGQLWAAACSRPGAPRAGTYPTAAAWTQKARAGAAPPFRTAPTANNPTAGVSVARRPGNAYAARLLPRHNKKRPPPSPRLPNPFPLLKPDPVLLLGSPVPSAASSRLPSLRSPLRRRVRK</sequence>
<feature type="chain" id="PRO_5023873013" evidence="2">
    <location>
        <begin position="30"/>
        <end position="149"/>
    </location>
</feature>